<dbReference type="AlphaFoldDB" id="A0A427XIS4"/>
<accession>A0A427XIS4</accession>
<name>A0A427XIS4_9TREE</name>
<dbReference type="GeneID" id="39586242"/>
<proteinExistence type="predicted"/>
<organism evidence="1 2">
    <name type="scientific">Apiotrichum porosum</name>
    <dbReference type="NCBI Taxonomy" id="105984"/>
    <lineage>
        <taxon>Eukaryota</taxon>
        <taxon>Fungi</taxon>
        <taxon>Dikarya</taxon>
        <taxon>Basidiomycota</taxon>
        <taxon>Agaricomycotina</taxon>
        <taxon>Tremellomycetes</taxon>
        <taxon>Trichosporonales</taxon>
        <taxon>Trichosporonaceae</taxon>
        <taxon>Apiotrichum</taxon>
    </lineage>
</organism>
<reference evidence="1 2" key="1">
    <citation type="submission" date="2018-11" db="EMBL/GenBank/DDBJ databases">
        <title>Genome sequence of Apiotrichum porosum DSM 27194.</title>
        <authorList>
            <person name="Aliyu H."/>
            <person name="Gorte O."/>
            <person name="Ochsenreither K."/>
        </authorList>
    </citation>
    <scope>NUCLEOTIDE SEQUENCE [LARGE SCALE GENOMIC DNA]</scope>
    <source>
        <strain evidence="1 2">DSM 27194</strain>
    </source>
</reference>
<evidence type="ECO:0000313" key="2">
    <source>
        <dbReference type="Proteomes" id="UP000279236"/>
    </source>
</evidence>
<dbReference type="Proteomes" id="UP000279236">
    <property type="component" value="Unassembled WGS sequence"/>
</dbReference>
<dbReference type="EMBL" id="RSCE01000011">
    <property type="protein sequence ID" value="RSH78791.1"/>
    <property type="molecule type" value="Genomic_DNA"/>
</dbReference>
<sequence length="376" mass="42726">MSSPRVVVGSATVQRDALHFPHIIDAILAATAWKDLYIWRLTSRSIRDQIDRMMTSHVIATALYPDDPSEGLDMTSPPNRGAIPGLLGYWFEPSYDIHYPGSRITSYALLNGIRTLDVYPPVSGVVDQLEGIGNSPFGETFKSLQCLRFHPRVLADYSHDLSYHAPTKVVIFGEVACVEWYDSTVPTYTYSIRVLPGSRPLETSRPSKLVVNILYHRSSQHNGYEDEFFEDRDLIPTSLSESVIVFSNWGPWTEKAPRDWSPSVLDGLPPSTARRLSLVDFIIRVFLNSETARVTIVDLQKPDFEWMFKGMSQDGELSERDALTRELHTEINYLETGYRTEDYNYLATCYRAADHAKCQLLRSLVDNVEYLTLSEI</sequence>
<keyword evidence="2" id="KW-1185">Reference proteome</keyword>
<protein>
    <submittedName>
        <fullName evidence="1">Uncharacterized protein</fullName>
    </submittedName>
</protein>
<gene>
    <name evidence="1" type="ORF">EHS24_001699</name>
</gene>
<dbReference type="RefSeq" id="XP_028473938.1">
    <property type="nucleotide sequence ID" value="XM_028617475.1"/>
</dbReference>
<comment type="caution">
    <text evidence="1">The sequence shown here is derived from an EMBL/GenBank/DDBJ whole genome shotgun (WGS) entry which is preliminary data.</text>
</comment>
<evidence type="ECO:0000313" key="1">
    <source>
        <dbReference type="EMBL" id="RSH78791.1"/>
    </source>
</evidence>